<organism evidence="1 2">
    <name type="scientific">Crucibulum laeve</name>
    <dbReference type="NCBI Taxonomy" id="68775"/>
    <lineage>
        <taxon>Eukaryota</taxon>
        <taxon>Fungi</taxon>
        <taxon>Dikarya</taxon>
        <taxon>Basidiomycota</taxon>
        <taxon>Agaricomycotina</taxon>
        <taxon>Agaricomycetes</taxon>
        <taxon>Agaricomycetidae</taxon>
        <taxon>Agaricales</taxon>
        <taxon>Agaricineae</taxon>
        <taxon>Nidulariaceae</taxon>
        <taxon>Crucibulum</taxon>
    </lineage>
</organism>
<dbReference type="Proteomes" id="UP000308652">
    <property type="component" value="Unassembled WGS sequence"/>
</dbReference>
<reference evidence="1 2" key="1">
    <citation type="journal article" date="2019" name="Nat. Ecol. Evol.">
        <title>Megaphylogeny resolves global patterns of mushroom evolution.</title>
        <authorList>
            <person name="Varga T."/>
            <person name="Krizsan K."/>
            <person name="Foldi C."/>
            <person name="Dima B."/>
            <person name="Sanchez-Garcia M."/>
            <person name="Sanchez-Ramirez S."/>
            <person name="Szollosi G.J."/>
            <person name="Szarkandi J.G."/>
            <person name="Papp V."/>
            <person name="Albert L."/>
            <person name="Andreopoulos W."/>
            <person name="Angelini C."/>
            <person name="Antonin V."/>
            <person name="Barry K.W."/>
            <person name="Bougher N.L."/>
            <person name="Buchanan P."/>
            <person name="Buyck B."/>
            <person name="Bense V."/>
            <person name="Catcheside P."/>
            <person name="Chovatia M."/>
            <person name="Cooper J."/>
            <person name="Damon W."/>
            <person name="Desjardin D."/>
            <person name="Finy P."/>
            <person name="Geml J."/>
            <person name="Haridas S."/>
            <person name="Hughes K."/>
            <person name="Justo A."/>
            <person name="Karasinski D."/>
            <person name="Kautmanova I."/>
            <person name="Kiss B."/>
            <person name="Kocsube S."/>
            <person name="Kotiranta H."/>
            <person name="LaButti K.M."/>
            <person name="Lechner B.E."/>
            <person name="Liimatainen K."/>
            <person name="Lipzen A."/>
            <person name="Lukacs Z."/>
            <person name="Mihaltcheva S."/>
            <person name="Morgado L.N."/>
            <person name="Niskanen T."/>
            <person name="Noordeloos M.E."/>
            <person name="Ohm R.A."/>
            <person name="Ortiz-Santana B."/>
            <person name="Ovrebo C."/>
            <person name="Racz N."/>
            <person name="Riley R."/>
            <person name="Savchenko A."/>
            <person name="Shiryaev A."/>
            <person name="Soop K."/>
            <person name="Spirin V."/>
            <person name="Szebenyi C."/>
            <person name="Tomsovsky M."/>
            <person name="Tulloss R.E."/>
            <person name="Uehling J."/>
            <person name="Grigoriev I.V."/>
            <person name="Vagvolgyi C."/>
            <person name="Papp T."/>
            <person name="Martin F.M."/>
            <person name="Miettinen O."/>
            <person name="Hibbett D.S."/>
            <person name="Nagy L.G."/>
        </authorList>
    </citation>
    <scope>NUCLEOTIDE SEQUENCE [LARGE SCALE GENOMIC DNA]</scope>
    <source>
        <strain evidence="1 2">CBS 166.37</strain>
    </source>
</reference>
<dbReference type="AlphaFoldDB" id="A0A5C3M085"/>
<accession>A0A5C3M085</accession>
<gene>
    <name evidence="1" type="ORF">BDQ12DRAFT_666833</name>
</gene>
<sequence>MSALTTLTSWIEAHLNELASATDEATFDKAFDDMFSKNITITFNGSNLTRDQYKQSLLEFGFATRGSSTVDFIGTTEVPAETNDAGTVGSVGLFFSAILIRKFLVFGAPSESKVTSSMNAVVENDKSLPKPPVTDTDFRRISVLNQVLLTSPVPIVLPGQSGAPNNA</sequence>
<dbReference type="OrthoDB" id="3188871at2759"/>
<evidence type="ECO:0000313" key="1">
    <source>
        <dbReference type="EMBL" id="TFK37548.1"/>
    </source>
</evidence>
<protein>
    <submittedName>
        <fullName evidence="1">Uncharacterized protein</fullName>
    </submittedName>
</protein>
<evidence type="ECO:0000313" key="2">
    <source>
        <dbReference type="Proteomes" id="UP000308652"/>
    </source>
</evidence>
<dbReference type="EMBL" id="ML213607">
    <property type="protein sequence ID" value="TFK37548.1"/>
    <property type="molecule type" value="Genomic_DNA"/>
</dbReference>
<proteinExistence type="predicted"/>
<keyword evidence="2" id="KW-1185">Reference proteome</keyword>
<name>A0A5C3M085_9AGAR</name>